<dbReference type="InterPro" id="IPR011990">
    <property type="entry name" value="TPR-like_helical_dom_sf"/>
</dbReference>
<keyword evidence="3" id="KW-1185">Reference proteome</keyword>
<gene>
    <name evidence="2" type="ORF">BC739_000177</name>
</gene>
<dbReference type="Gene3D" id="1.25.40.10">
    <property type="entry name" value="Tetratricopeptide repeat domain"/>
    <property type="match status" value="1"/>
</dbReference>
<keyword evidence="2" id="KW-0238">DNA-binding</keyword>
<dbReference type="Proteomes" id="UP000517916">
    <property type="component" value="Unassembled WGS sequence"/>
</dbReference>
<protein>
    <submittedName>
        <fullName evidence="2">DNA-binding SARP family transcriptional activator</fullName>
    </submittedName>
</protein>
<evidence type="ECO:0000313" key="3">
    <source>
        <dbReference type="Proteomes" id="UP000517916"/>
    </source>
</evidence>
<feature type="domain" description="Bacterial transcriptional activator" evidence="1">
    <location>
        <begin position="94"/>
        <end position="226"/>
    </location>
</feature>
<accession>A0ABR6B852</accession>
<evidence type="ECO:0000313" key="2">
    <source>
        <dbReference type="EMBL" id="MBA8922980.1"/>
    </source>
</evidence>
<sequence>MAAAVMVHLFRGPYVTQGTRRVEVPEASKRLLAFVALHRRRLERRFAAGHLWPCADDARAAANLRSTLWRLRRIGVDLISADKWSLALRPEVLVDIEVAGDWAGRLIDGSAGTEDLVLHPWWTEALDLLPGWYEDWAIGERERLRQRTLHALEALSRRFAALGRCAEAVETALAVVGADPLRESAQRALIDARLAHGDDVAARRGYELYRELLGRELGLAPAADLLPRTA</sequence>
<comment type="caution">
    <text evidence="2">The sequence shown here is derived from an EMBL/GenBank/DDBJ whole genome shotgun (WGS) entry which is preliminary data.</text>
</comment>
<name>A0ABR6B852_9PSEU</name>
<dbReference type="SUPFAM" id="SSF48452">
    <property type="entry name" value="TPR-like"/>
    <property type="match status" value="1"/>
</dbReference>
<dbReference type="InterPro" id="IPR036388">
    <property type="entry name" value="WH-like_DNA-bd_sf"/>
</dbReference>
<dbReference type="RefSeq" id="WP_042220947.1">
    <property type="nucleotide sequence ID" value="NZ_BAAABQ010000010.1"/>
</dbReference>
<dbReference type="SMART" id="SM01043">
    <property type="entry name" value="BTAD"/>
    <property type="match status" value="1"/>
</dbReference>
<dbReference type="InterPro" id="IPR005158">
    <property type="entry name" value="BTAD"/>
</dbReference>
<dbReference type="Pfam" id="PF03704">
    <property type="entry name" value="BTAD"/>
    <property type="match status" value="1"/>
</dbReference>
<dbReference type="EMBL" id="JACJID010000001">
    <property type="protein sequence ID" value="MBA8922980.1"/>
    <property type="molecule type" value="Genomic_DNA"/>
</dbReference>
<dbReference type="GO" id="GO:0003677">
    <property type="term" value="F:DNA binding"/>
    <property type="evidence" value="ECO:0007669"/>
    <property type="project" value="UniProtKB-KW"/>
</dbReference>
<proteinExistence type="predicted"/>
<reference evidence="2 3" key="1">
    <citation type="submission" date="2020-08" db="EMBL/GenBank/DDBJ databases">
        <title>Genomic Encyclopedia of Archaeal and Bacterial Type Strains, Phase II (KMG-II): from individual species to whole genera.</title>
        <authorList>
            <person name="Goeker M."/>
        </authorList>
    </citation>
    <scope>NUCLEOTIDE SEQUENCE [LARGE SCALE GENOMIC DNA]</scope>
    <source>
        <strain evidence="2 3">DSM 43850</strain>
    </source>
</reference>
<dbReference type="Gene3D" id="1.10.10.10">
    <property type="entry name" value="Winged helix-like DNA-binding domain superfamily/Winged helix DNA-binding domain"/>
    <property type="match status" value="1"/>
</dbReference>
<dbReference type="PANTHER" id="PTHR35807">
    <property type="entry name" value="TRANSCRIPTIONAL REGULATOR REDD-RELATED"/>
    <property type="match status" value="1"/>
</dbReference>
<organism evidence="2 3">
    <name type="scientific">Kutzneria viridogrisea</name>
    <dbReference type="NCBI Taxonomy" id="47990"/>
    <lineage>
        <taxon>Bacteria</taxon>
        <taxon>Bacillati</taxon>
        <taxon>Actinomycetota</taxon>
        <taxon>Actinomycetes</taxon>
        <taxon>Pseudonocardiales</taxon>
        <taxon>Pseudonocardiaceae</taxon>
        <taxon>Kutzneria</taxon>
    </lineage>
</organism>
<evidence type="ECO:0000259" key="1">
    <source>
        <dbReference type="SMART" id="SM01043"/>
    </source>
</evidence>
<dbReference type="InterPro" id="IPR051677">
    <property type="entry name" value="AfsR-DnrI-RedD_regulator"/>
</dbReference>